<accession>A0A835W4G0</accession>
<protein>
    <submittedName>
        <fullName evidence="1">Uncharacterized protein</fullName>
    </submittedName>
</protein>
<dbReference type="AlphaFoldDB" id="A0A835W4G0"/>
<dbReference type="EMBL" id="JAEHOD010000052">
    <property type="protein sequence ID" value="KAG2435491.1"/>
    <property type="molecule type" value="Genomic_DNA"/>
</dbReference>
<reference evidence="1" key="1">
    <citation type="journal article" date="2020" name="bioRxiv">
        <title>Comparative genomics of Chlamydomonas.</title>
        <authorList>
            <person name="Craig R.J."/>
            <person name="Hasan A.R."/>
            <person name="Ness R.W."/>
            <person name="Keightley P.D."/>
        </authorList>
    </citation>
    <scope>NUCLEOTIDE SEQUENCE</scope>
    <source>
        <strain evidence="1">CCAP 11/173</strain>
    </source>
</reference>
<proteinExistence type="predicted"/>
<comment type="caution">
    <text evidence="1">The sequence shown here is derived from an EMBL/GenBank/DDBJ whole genome shotgun (WGS) entry which is preliminary data.</text>
</comment>
<evidence type="ECO:0000313" key="1">
    <source>
        <dbReference type="EMBL" id="KAG2435491.1"/>
    </source>
</evidence>
<organism evidence="1 2">
    <name type="scientific">Chlamydomonas schloesseri</name>
    <dbReference type="NCBI Taxonomy" id="2026947"/>
    <lineage>
        <taxon>Eukaryota</taxon>
        <taxon>Viridiplantae</taxon>
        <taxon>Chlorophyta</taxon>
        <taxon>core chlorophytes</taxon>
        <taxon>Chlorophyceae</taxon>
        <taxon>CS clade</taxon>
        <taxon>Chlamydomonadales</taxon>
        <taxon>Chlamydomonadaceae</taxon>
        <taxon>Chlamydomonas</taxon>
    </lineage>
</organism>
<sequence length="175" mass="19361">MSHPIISSYMNQGGPKVVYHARASEKYGLYVKCMACWSLNWLVPCDDMVSRTYLTVYENKIEYSWPFPACCCCTCDQTTTIHLDRPVASKASKAECCSPCMTHCSFCPTCCDMCGEGVVIYGAGICTTRKAGFDNAEEIARNINEARQACLARINGAHGAPSHNQVYPDKQGMER</sequence>
<dbReference type="OrthoDB" id="525285at2759"/>
<gene>
    <name evidence="1" type="ORF">HYH02_011786</name>
</gene>
<dbReference type="Proteomes" id="UP000613740">
    <property type="component" value="Unassembled WGS sequence"/>
</dbReference>
<evidence type="ECO:0000313" key="2">
    <source>
        <dbReference type="Proteomes" id="UP000613740"/>
    </source>
</evidence>
<keyword evidence="2" id="KW-1185">Reference proteome</keyword>
<name>A0A835W4G0_9CHLO</name>